<dbReference type="Gene3D" id="6.10.340.10">
    <property type="match status" value="1"/>
</dbReference>
<dbReference type="InterPro" id="IPR013587">
    <property type="entry name" value="Nitrate/nitrite_sensing"/>
</dbReference>
<evidence type="ECO:0000256" key="1">
    <source>
        <dbReference type="ARBA" id="ARBA00000085"/>
    </source>
</evidence>
<keyword evidence="8" id="KW-0472">Membrane</keyword>
<feature type="transmembrane region" description="Helical" evidence="8">
    <location>
        <begin position="99"/>
        <end position="118"/>
    </location>
</feature>
<feature type="region of interest" description="Disordered" evidence="7">
    <location>
        <begin position="1"/>
        <end position="82"/>
    </location>
</feature>
<protein>
    <recommendedName>
        <fullName evidence="2">histidine kinase</fullName>
        <ecNumber evidence="2">2.7.13.3</ecNumber>
    </recommendedName>
</protein>
<evidence type="ECO:0000256" key="7">
    <source>
        <dbReference type="SAM" id="MobiDB-lite"/>
    </source>
</evidence>
<evidence type="ECO:0000256" key="8">
    <source>
        <dbReference type="SAM" id="Phobius"/>
    </source>
</evidence>
<evidence type="ECO:0000256" key="2">
    <source>
        <dbReference type="ARBA" id="ARBA00012438"/>
    </source>
</evidence>
<dbReference type="InterPro" id="IPR050980">
    <property type="entry name" value="2C_sensor_his_kinase"/>
</dbReference>
<evidence type="ECO:0000313" key="10">
    <source>
        <dbReference type="EMBL" id="MFC7185258.1"/>
    </source>
</evidence>
<feature type="compositionally biased region" description="Polar residues" evidence="7">
    <location>
        <begin position="16"/>
        <end position="25"/>
    </location>
</feature>
<feature type="domain" description="AMMECR1" evidence="9">
    <location>
        <begin position="671"/>
        <end position="860"/>
    </location>
</feature>
<keyword evidence="3" id="KW-0597">Phosphoprotein</keyword>
<dbReference type="SUPFAM" id="SSF55874">
    <property type="entry name" value="ATPase domain of HSP90 chaperone/DNA topoisomerase II/histidine kinase"/>
    <property type="match status" value="1"/>
</dbReference>
<dbReference type="EMBL" id="JBHTAJ010000169">
    <property type="protein sequence ID" value="MFC7185258.1"/>
    <property type="molecule type" value="Genomic_DNA"/>
</dbReference>
<sequence>MRRKQPDTPQRRSEPRQNQPGTNGQAPAGFSAFTAADERPARGNAGPPTQILSGPGGAPGPGPSAPRPRTAAAAADTDGKSGGRYDFLAPRHWRVPTRLVAILLIPVVIGLVFGGLRVNTSFDNYTKADRAVKTAKLANAATDLADALESERDLTIVPIVAGDDPQGIVAKLRKKTDEALVAYNSAYAKISDDATLQRRNQAFQQLVVDLPHLRDNAYKPELFATATQAAYSVMFAPLLAIDNSVGFGSSDVTSKGRAIYAMSLAKASASTQRALMLNLLAGIAKDSVTKYENTDMIMSLLVASKLEQTAISEFNTGSTADDAKVYADALVQQASADQRSPLRMPDGRTIPTMTGLMNIGLGYSEAASAGQTKGKAAADAVFEEAKAQGLTVGNWLQASASHMTALRTAESSLLTEVVGDASDIKSGAQTDMALNTGIVLISLALAGLLTGFVARSMILGMRTLNTAALDIANHRLPDLVEKLSKTDPDRVDTSVEPIPLSGRDEIGEVARAFDQVHAQAVSLAAEQALLRGNLNAIFSNLSRRSQSLIQRQLALITDLENNEADPDQLENLFKLDHLATRMRRNGENLLVLAGEEPGRRWNTPVPLVDVLRAAASEVEQYERIELAGIPEAEVVGAAVTDLVHLLAELLENATTFSSPQTRVLVNATRLPDGRVLVEIHDKGIGLTADDFAEINEKLAEPPTVDATISRRMGLFVVGRLSQRHDIRVQLRPSGESAGTTSLVMLPQFLTQMNAPTEPEEQFTVSRIFSEQEPMESWQEGWQGQRSAAELGFDDHLTGVASGGFSPALESMQRSQRLDEARRTALEAGPREDVIDAEAIETDAPYAEAYAEEYPQQGFEQGDYQQPYGQDYAEPQQDPYGREYAGYGQEYPQQDGYDGYQDPQYAQGGYDGVPQQQGYQDTGYQGYGYQDGQAGGHPYGVDEQPALPPAPVADSGSGSGLPQRRPGQQLAGGGGGFAGQPAGETKNWFTGAKDTSGAEESRGHEVSGLGGYGPTGPTGSSSPWQSANDGSWQRAEQVREPSSSGTTPSGLPRRVPKQNLVPGNAKPGPQEGPQVSRNPEEVRGRLTNLRRGVEQGRNAGGDPGATGSFRVDPNQGRGGNQNSSTDLFGGSNHQER</sequence>
<dbReference type="Pfam" id="PF08376">
    <property type="entry name" value="NIT"/>
    <property type="match status" value="1"/>
</dbReference>
<keyword evidence="8" id="KW-1133">Transmembrane helix</keyword>
<evidence type="ECO:0000256" key="3">
    <source>
        <dbReference type="ARBA" id="ARBA00022553"/>
    </source>
</evidence>
<dbReference type="InterPro" id="IPR036890">
    <property type="entry name" value="HATPase_C_sf"/>
</dbReference>
<comment type="catalytic activity">
    <reaction evidence="1">
        <text>ATP + protein L-histidine = ADP + protein N-phospho-L-histidine.</text>
        <dbReference type="EC" id="2.7.13.3"/>
    </reaction>
</comment>
<feature type="compositionally biased region" description="Low complexity" evidence="7">
    <location>
        <begin position="860"/>
        <end position="871"/>
    </location>
</feature>
<feature type="compositionally biased region" description="Low complexity" evidence="7">
    <location>
        <begin position="1040"/>
        <end position="1049"/>
    </location>
</feature>
<keyword evidence="8" id="KW-0812">Transmembrane</keyword>
<gene>
    <name evidence="10" type="ORF">ACFQMG_37540</name>
</gene>
<dbReference type="SMART" id="SM00387">
    <property type="entry name" value="HATPase_c"/>
    <property type="match status" value="1"/>
</dbReference>
<dbReference type="CDD" id="cd06225">
    <property type="entry name" value="HAMP"/>
    <property type="match status" value="1"/>
</dbReference>
<dbReference type="Pfam" id="PF02518">
    <property type="entry name" value="HATPase_c"/>
    <property type="match status" value="1"/>
</dbReference>
<name>A0ABW2GCS3_9ACTN</name>
<organism evidence="10 11">
    <name type="scientific">Kitasatospora paranensis</name>
    <dbReference type="NCBI Taxonomy" id="258053"/>
    <lineage>
        <taxon>Bacteria</taxon>
        <taxon>Bacillati</taxon>
        <taxon>Actinomycetota</taxon>
        <taxon>Actinomycetes</taxon>
        <taxon>Kitasatosporales</taxon>
        <taxon>Streptomycetaceae</taxon>
        <taxon>Kitasatospora</taxon>
    </lineage>
</organism>
<accession>A0ABW2GCS3</accession>
<evidence type="ECO:0000256" key="6">
    <source>
        <dbReference type="ARBA" id="ARBA00023012"/>
    </source>
</evidence>
<feature type="compositionally biased region" description="Low complexity" evidence="7">
    <location>
        <begin position="914"/>
        <end position="931"/>
    </location>
</feature>
<dbReference type="Gene3D" id="3.30.565.10">
    <property type="entry name" value="Histidine kinase-like ATPase, C-terminal domain"/>
    <property type="match status" value="1"/>
</dbReference>
<comment type="caution">
    <text evidence="10">The sequence shown here is derived from an EMBL/GenBank/DDBJ whole genome shotgun (WGS) entry which is preliminary data.</text>
</comment>
<evidence type="ECO:0000259" key="9">
    <source>
        <dbReference type="PROSITE" id="PS51112"/>
    </source>
</evidence>
<keyword evidence="11" id="KW-1185">Reference proteome</keyword>
<feature type="compositionally biased region" description="Low complexity" evidence="7">
    <location>
        <begin position="885"/>
        <end position="907"/>
    </location>
</feature>
<keyword evidence="4" id="KW-0808">Transferase</keyword>
<evidence type="ECO:0000313" key="11">
    <source>
        <dbReference type="Proteomes" id="UP001596435"/>
    </source>
</evidence>
<dbReference type="InterPro" id="IPR003594">
    <property type="entry name" value="HATPase_dom"/>
</dbReference>
<feature type="transmembrane region" description="Helical" evidence="8">
    <location>
        <begin position="432"/>
        <end position="454"/>
    </location>
</feature>
<feature type="region of interest" description="Disordered" evidence="7">
    <location>
        <begin position="859"/>
        <end position="1135"/>
    </location>
</feature>
<dbReference type="PROSITE" id="PS51112">
    <property type="entry name" value="AMMECR1"/>
    <property type="match status" value="1"/>
</dbReference>
<reference evidence="11" key="1">
    <citation type="journal article" date="2019" name="Int. J. Syst. Evol. Microbiol.">
        <title>The Global Catalogue of Microorganisms (GCM) 10K type strain sequencing project: providing services to taxonomists for standard genome sequencing and annotation.</title>
        <authorList>
            <consortium name="The Broad Institute Genomics Platform"/>
            <consortium name="The Broad Institute Genome Sequencing Center for Infectious Disease"/>
            <person name="Wu L."/>
            <person name="Ma J."/>
        </authorList>
    </citation>
    <scope>NUCLEOTIDE SEQUENCE [LARGE SCALE GENOMIC DNA]</scope>
    <source>
        <strain evidence="11">CGMCC 1.12859</strain>
    </source>
</reference>
<dbReference type="RefSeq" id="WP_345707485.1">
    <property type="nucleotide sequence ID" value="NZ_BAABKV010000001.1"/>
</dbReference>
<keyword evidence="6" id="KW-0902">Two-component regulatory system</keyword>
<evidence type="ECO:0000256" key="5">
    <source>
        <dbReference type="ARBA" id="ARBA00022777"/>
    </source>
</evidence>
<dbReference type="PANTHER" id="PTHR44936">
    <property type="entry name" value="SENSOR PROTEIN CREC"/>
    <property type="match status" value="1"/>
</dbReference>
<feature type="compositionally biased region" description="Low complexity" evidence="7">
    <location>
        <begin position="67"/>
        <end position="76"/>
    </location>
</feature>
<dbReference type="InterPro" id="IPR002733">
    <property type="entry name" value="AMMECR1_domain"/>
</dbReference>
<proteinExistence type="predicted"/>
<dbReference type="Proteomes" id="UP001596435">
    <property type="component" value="Unassembled WGS sequence"/>
</dbReference>
<dbReference type="EC" id="2.7.13.3" evidence="2"/>
<feature type="compositionally biased region" description="Basic and acidic residues" evidence="7">
    <location>
        <begin position="1"/>
        <end position="15"/>
    </location>
</feature>
<dbReference type="PANTHER" id="PTHR44936:SF9">
    <property type="entry name" value="SENSOR PROTEIN CREC"/>
    <property type="match status" value="1"/>
</dbReference>
<keyword evidence="5" id="KW-0418">Kinase</keyword>
<evidence type="ECO:0000256" key="4">
    <source>
        <dbReference type="ARBA" id="ARBA00022679"/>
    </source>
</evidence>